<protein>
    <submittedName>
        <fullName evidence="1">Uncharacterized protein</fullName>
    </submittedName>
</protein>
<dbReference type="Proteomes" id="UP001163324">
    <property type="component" value="Chromosome 1"/>
</dbReference>
<name>A0ACC0VDB6_9HYPO</name>
<comment type="caution">
    <text evidence="1">The sequence shown here is derived from an EMBL/GenBank/DDBJ whole genome shotgun (WGS) entry which is preliminary data.</text>
</comment>
<evidence type="ECO:0000313" key="1">
    <source>
        <dbReference type="EMBL" id="KAI9904451.1"/>
    </source>
</evidence>
<keyword evidence="2" id="KW-1185">Reference proteome</keyword>
<sequence length="402" mass="43516">MIRRPTEEETAYMTEHMDDSRVRDIIACTVTCGVAAFGILALRLYARLRSAGFLVLNDWLCIATWVFFINFDVCFALSIKYGAGRHRLAHDDAKDTRMFGLLSIAGYNLYALSILFVKLSILSLYDSLFPHAHLRRPLVAVAVLLVCWAVLAVLLTDVQCVPLRAAWSLSGDTEKGWCLDYEAVGVALSSLNVVFDLVILLMPVHLVVRMRPPVTKLVLIVGAFALGLAACVAGVLRLPYSIQVASTSDPNWDDVPTGIISVVELTLGILCASFPTYVSLIQPSSAAGPVARDTHNPFVPGEMRTHRSVSVSGAEAVLNWRSGIQVREDIDMVAHTNLDGAWVRVPDDALMSSSSLLPPGSSSNGGGGRTVSHKASNFSESSRTPLRIQASHGSESPLQRAS</sequence>
<proteinExistence type="predicted"/>
<gene>
    <name evidence="1" type="ORF">N3K66_000980</name>
</gene>
<reference evidence="1" key="1">
    <citation type="submission" date="2022-10" db="EMBL/GenBank/DDBJ databases">
        <title>Complete Genome of Trichothecium roseum strain YXFP-22015, a Plant Pathogen Isolated from Citrus.</title>
        <authorList>
            <person name="Wang Y."/>
            <person name="Zhu L."/>
        </authorList>
    </citation>
    <scope>NUCLEOTIDE SEQUENCE</scope>
    <source>
        <strain evidence="1">YXFP-22015</strain>
    </source>
</reference>
<dbReference type="EMBL" id="CM047940">
    <property type="protein sequence ID" value="KAI9904451.1"/>
    <property type="molecule type" value="Genomic_DNA"/>
</dbReference>
<organism evidence="1 2">
    <name type="scientific">Trichothecium roseum</name>
    <dbReference type="NCBI Taxonomy" id="47278"/>
    <lineage>
        <taxon>Eukaryota</taxon>
        <taxon>Fungi</taxon>
        <taxon>Dikarya</taxon>
        <taxon>Ascomycota</taxon>
        <taxon>Pezizomycotina</taxon>
        <taxon>Sordariomycetes</taxon>
        <taxon>Hypocreomycetidae</taxon>
        <taxon>Hypocreales</taxon>
        <taxon>Hypocreales incertae sedis</taxon>
        <taxon>Trichothecium</taxon>
    </lineage>
</organism>
<evidence type="ECO:0000313" key="2">
    <source>
        <dbReference type="Proteomes" id="UP001163324"/>
    </source>
</evidence>
<accession>A0ACC0VDB6</accession>